<dbReference type="EMBL" id="SGWQ01000005">
    <property type="protein sequence ID" value="RZS37545.1"/>
    <property type="molecule type" value="Genomic_DNA"/>
</dbReference>
<sequence length="83" mass="8901">MIAYDLSRAAWRKSSYSESTANCVEVAFVDAAWRKSSYSADTATCVEVAVTPAAVATRDTKNPTGPVLTFPVSAWHTLVSTVD</sequence>
<gene>
    <name evidence="2" type="ORF">EV193_105101</name>
</gene>
<dbReference type="InterPro" id="IPR007278">
    <property type="entry name" value="DUF397"/>
</dbReference>
<comment type="caution">
    <text evidence="2">The sequence shown here is derived from an EMBL/GenBank/DDBJ whole genome shotgun (WGS) entry which is preliminary data.</text>
</comment>
<evidence type="ECO:0000313" key="2">
    <source>
        <dbReference type="EMBL" id="RZS37545.1"/>
    </source>
</evidence>
<evidence type="ECO:0000313" key="3">
    <source>
        <dbReference type="Proteomes" id="UP000294257"/>
    </source>
</evidence>
<evidence type="ECO:0000259" key="1">
    <source>
        <dbReference type="Pfam" id="PF04149"/>
    </source>
</evidence>
<dbReference type="RefSeq" id="WP_242613439.1">
    <property type="nucleotide sequence ID" value="NZ_SGWQ01000005.1"/>
</dbReference>
<reference evidence="2 3" key="1">
    <citation type="submission" date="2019-02" db="EMBL/GenBank/DDBJ databases">
        <title>Genomic Encyclopedia of Type Strains, Phase IV (KMG-IV): sequencing the most valuable type-strain genomes for metagenomic binning, comparative biology and taxonomic classification.</title>
        <authorList>
            <person name="Goeker M."/>
        </authorList>
    </citation>
    <scope>NUCLEOTIDE SEQUENCE [LARGE SCALE GENOMIC DNA]</scope>
    <source>
        <strain evidence="2 3">DSM 101727</strain>
    </source>
</reference>
<organism evidence="2 3">
    <name type="scientific">Herbihabitans rhizosphaerae</name>
    <dbReference type="NCBI Taxonomy" id="1872711"/>
    <lineage>
        <taxon>Bacteria</taxon>
        <taxon>Bacillati</taxon>
        <taxon>Actinomycetota</taxon>
        <taxon>Actinomycetes</taxon>
        <taxon>Pseudonocardiales</taxon>
        <taxon>Pseudonocardiaceae</taxon>
        <taxon>Herbihabitans</taxon>
    </lineage>
</organism>
<keyword evidence="3" id="KW-1185">Reference proteome</keyword>
<dbReference type="AlphaFoldDB" id="A0A4Q7KLZ1"/>
<dbReference type="Pfam" id="PF04149">
    <property type="entry name" value="DUF397"/>
    <property type="match status" value="1"/>
</dbReference>
<dbReference type="Proteomes" id="UP000294257">
    <property type="component" value="Unassembled WGS sequence"/>
</dbReference>
<name>A0A4Q7KLZ1_9PSEU</name>
<feature type="domain" description="DUF397" evidence="1">
    <location>
        <begin position="31"/>
        <end position="82"/>
    </location>
</feature>
<protein>
    <submittedName>
        <fullName evidence="2">Uncharacterized protein DUF397</fullName>
    </submittedName>
</protein>
<accession>A0A4Q7KLZ1</accession>
<proteinExistence type="predicted"/>